<evidence type="ECO:0000313" key="1">
    <source>
        <dbReference type="EMBL" id="GFT96096.1"/>
    </source>
</evidence>
<comment type="caution">
    <text evidence="1">The sequence shown here is derived from an EMBL/GenBank/DDBJ whole genome shotgun (WGS) entry which is preliminary data.</text>
</comment>
<keyword evidence="2" id="KW-1185">Reference proteome</keyword>
<name>A0A8X6PYB2_NEPPI</name>
<dbReference type="EMBL" id="BMAW01026203">
    <property type="protein sequence ID" value="GFT96096.1"/>
    <property type="molecule type" value="Genomic_DNA"/>
</dbReference>
<dbReference type="Proteomes" id="UP000887013">
    <property type="component" value="Unassembled WGS sequence"/>
</dbReference>
<evidence type="ECO:0000313" key="2">
    <source>
        <dbReference type="Proteomes" id="UP000887013"/>
    </source>
</evidence>
<sequence length="98" mass="11444">MEMLNDSQNEIESKYDSRSTISPISIISSITSSSINISSTCERKQKIKSNIQVYTSIRQVTKRELAQNFSIHNEYEHPEYKSIKNSIRLFTKELKRLE</sequence>
<gene>
    <name evidence="1" type="ORF">NPIL_65601</name>
</gene>
<proteinExistence type="predicted"/>
<feature type="non-terminal residue" evidence="1">
    <location>
        <position position="98"/>
    </location>
</feature>
<dbReference type="AlphaFoldDB" id="A0A8X6PYB2"/>
<protein>
    <submittedName>
        <fullName evidence="1">Uncharacterized protein</fullName>
    </submittedName>
</protein>
<reference evidence="1" key="1">
    <citation type="submission" date="2020-08" db="EMBL/GenBank/DDBJ databases">
        <title>Multicomponent nature underlies the extraordinary mechanical properties of spider dragline silk.</title>
        <authorList>
            <person name="Kono N."/>
            <person name="Nakamura H."/>
            <person name="Mori M."/>
            <person name="Yoshida Y."/>
            <person name="Ohtoshi R."/>
            <person name="Malay A.D."/>
            <person name="Moran D.A.P."/>
            <person name="Tomita M."/>
            <person name="Numata K."/>
            <person name="Arakawa K."/>
        </authorList>
    </citation>
    <scope>NUCLEOTIDE SEQUENCE</scope>
</reference>
<organism evidence="1 2">
    <name type="scientific">Nephila pilipes</name>
    <name type="common">Giant wood spider</name>
    <name type="synonym">Nephila maculata</name>
    <dbReference type="NCBI Taxonomy" id="299642"/>
    <lineage>
        <taxon>Eukaryota</taxon>
        <taxon>Metazoa</taxon>
        <taxon>Ecdysozoa</taxon>
        <taxon>Arthropoda</taxon>
        <taxon>Chelicerata</taxon>
        <taxon>Arachnida</taxon>
        <taxon>Araneae</taxon>
        <taxon>Araneomorphae</taxon>
        <taxon>Entelegynae</taxon>
        <taxon>Araneoidea</taxon>
        <taxon>Nephilidae</taxon>
        <taxon>Nephila</taxon>
    </lineage>
</organism>
<accession>A0A8X6PYB2</accession>